<dbReference type="Gene3D" id="1.10.10.970">
    <property type="entry name" value="RNA 2'-phosphotransferase, Tpt1/KptA family, N-terminal domain"/>
    <property type="match status" value="1"/>
</dbReference>
<keyword evidence="5" id="KW-0520">NAD</keyword>
<dbReference type="GeneID" id="36557526"/>
<comment type="catalytic activity">
    <reaction evidence="6">
        <text>2'-phospho-[ligated tRNA] + NAD(+) = mature tRNA + ADP-alpha-D-ribose 1'',2''-cyclic phosphate + nicotinamide</text>
        <dbReference type="Rhea" id="RHEA:23324"/>
        <dbReference type="Rhea" id="RHEA-COMP:11106"/>
        <dbReference type="Rhea" id="RHEA-COMP:11107"/>
        <dbReference type="ChEBI" id="CHEBI:17154"/>
        <dbReference type="ChEBI" id="CHEBI:57540"/>
        <dbReference type="ChEBI" id="CHEBI:76596"/>
        <dbReference type="ChEBI" id="CHEBI:82883"/>
        <dbReference type="ChEBI" id="CHEBI:85027"/>
        <dbReference type="EC" id="2.7.1.160"/>
    </reaction>
</comment>
<evidence type="ECO:0000313" key="7">
    <source>
        <dbReference type="EMBL" id="PLB45670.1"/>
    </source>
</evidence>
<sequence length="292" mass="31726">MDSQGYANVADVLAWRKIKSLQTTFPEILNAVSSSDKKRFALLHIPSAEVERDTPATTSTTSEDKREGEVLHEKDAITLDQNTAVPTTSAAQETATATALAVQDQNPSHFLIRATQGHSIKSVEAESLLEKISLEDKSKLPKTVVHGTFHGAWPAILKSGGLRSMNRNQVHFATGPTLDTVLSAQPEGQAQSNEPQVISGMRRDAQILIYINIEKALAAGCPFWRSENDVILSGGIASGNGDDKLVPLEFVDVVVERKRGMGKIWENGQVLQELPADLTKRNPKGNQGNKKN</sequence>
<evidence type="ECO:0000256" key="6">
    <source>
        <dbReference type="ARBA" id="ARBA00047949"/>
    </source>
</evidence>
<dbReference type="InterPro" id="IPR002745">
    <property type="entry name" value="Ptrans_KptA/Tpt1"/>
</dbReference>
<reference evidence="7 8" key="1">
    <citation type="submission" date="2016-12" db="EMBL/GenBank/DDBJ databases">
        <title>The genomes of Aspergillus section Nigri reveals drivers in fungal speciation.</title>
        <authorList>
            <consortium name="DOE Joint Genome Institute"/>
            <person name="Vesth T.C."/>
            <person name="Nybo J."/>
            <person name="Theobald S."/>
            <person name="Brandl J."/>
            <person name="Frisvad J.C."/>
            <person name="Nielsen K.F."/>
            <person name="Lyhne E.K."/>
            <person name="Kogle M.E."/>
            <person name="Kuo A."/>
            <person name="Riley R."/>
            <person name="Clum A."/>
            <person name="Nolan M."/>
            <person name="Lipzen A."/>
            <person name="Salamov A."/>
            <person name="Henrissat B."/>
            <person name="Wiebenga A."/>
            <person name="De Vries R.P."/>
            <person name="Grigoriev I.V."/>
            <person name="Mortensen U.H."/>
            <person name="Andersen M.R."/>
            <person name="Baker S.E."/>
        </authorList>
    </citation>
    <scope>NUCLEOTIDE SEQUENCE [LARGE SCALE GENOMIC DNA]</scope>
    <source>
        <strain evidence="7 8">IBT 23096</strain>
    </source>
</reference>
<keyword evidence="4" id="KW-0808">Transferase</keyword>
<proteinExistence type="inferred from homology"/>
<dbReference type="VEuPathDB" id="FungiDB:P170DRAFT_439405"/>
<comment type="caution">
    <text evidence="7">The sequence shown here is derived from an EMBL/GenBank/DDBJ whole genome shotgun (WGS) entry which is preliminary data.</text>
</comment>
<dbReference type="GO" id="GO:0006388">
    <property type="term" value="P:tRNA splicing, via endonucleolytic cleavage and ligation"/>
    <property type="evidence" value="ECO:0007669"/>
    <property type="project" value="TreeGrafter"/>
</dbReference>
<evidence type="ECO:0000313" key="8">
    <source>
        <dbReference type="Proteomes" id="UP000234275"/>
    </source>
</evidence>
<dbReference type="InterPro" id="IPR042080">
    <property type="entry name" value="RNA_2'-PTrans_N"/>
</dbReference>
<dbReference type="STRING" id="1392250.A0A2I2FYF9"/>
<dbReference type="EMBL" id="MSFO01000007">
    <property type="protein sequence ID" value="PLB45670.1"/>
    <property type="molecule type" value="Genomic_DNA"/>
</dbReference>
<organism evidence="7 8">
    <name type="scientific">Aspergillus steynii IBT 23096</name>
    <dbReference type="NCBI Taxonomy" id="1392250"/>
    <lineage>
        <taxon>Eukaryota</taxon>
        <taxon>Fungi</taxon>
        <taxon>Dikarya</taxon>
        <taxon>Ascomycota</taxon>
        <taxon>Pezizomycotina</taxon>
        <taxon>Eurotiomycetes</taxon>
        <taxon>Eurotiomycetidae</taxon>
        <taxon>Eurotiales</taxon>
        <taxon>Aspergillaceae</taxon>
        <taxon>Aspergillus</taxon>
        <taxon>Aspergillus subgen. Circumdati</taxon>
    </lineage>
</organism>
<gene>
    <name evidence="7" type="ORF">P170DRAFT_439405</name>
</gene>
<evidence type="ECO:0000256" key="3">
    <source>
        <dbReference type="ARBA" id="ARBA00012007"/>
    </source>
</evidence>
<protein>
    <recommendedName>
        <fullName evidence="3">2'-phosphotransferase</fullName>
        <ecNumber evidence="3">2.7.1.160</ecNumber>
    </recommendedName>
</protein>
<evidence type="ECO:0000256" key="5">
    <source>
        <dbReference type="ARBA" id="ARBA00023027"/>
    </source>
</evidence>
<evidence type="ECO:0000256" key="2">
    <source>
        <dbReference type="ARBA" id="ARBA00009836"/>
    </source>
</evidence>
<dbReference type="Gene3D" id="3.20.170.30">
    <property type="match status" value="1"/>
</dbReference>
<dbReference type="SUPFAM" id="SSF56399">
    <property type="entry name" value="ADP-ribosylation"/>
    <property type="match status" value="1"/>
</dbReference>
<dbReference type="Pfam" id="PF01885">
    <property type="entry name" value="PTS_2-RNA"/>
    <property type="match status" value="1"/>
</dbReference>
<dbReference type="RefSeq" id="XP_024700972.1">
    <property type="nucleotide sequence ID" value="XM_024849827.1"/>
</dbReference>
<dbReference type="OrthoDB" id="419694at2759"/>
<evidence type="ECO:0000256" key="1">
    <source>
        <dbReference type="ARBA" id="ARBA00003343"/>
    </source>
</evidence>
<dbReference type="EC" id="2.7.1.160" evidence="3"/>
<comment type="similarity">
    <text evidence="2">Belongs to the KptA/TPT1 family.</text>
</comment>
<accession>A0A2I2FYF9</accession>
<keyword evidence="8" id="KW-1185">Reference proteome</keyword>
<dbReference type="PANTHER" id="PTHR12684">
    <property type="entry name" value="PUTATIVE PHOSPHOTRANSFERASE"/>
    <property type="match status" value="1"/>
</dbReference>
<evidence type="ECO:0000256" key="4">
    <source>
        <dbReference type="ARBA" id="ARBA00022679"/>
    </source>
</evidence>
<dbReference type="InterPro" id="IPR042081">
    <property type="entry name" value="RNA_2'-PTrans_C"/>
</dbReference>
<dbReference type="PANTHER" id="PTHR12684:SF2">
    <property type="entry name" value="TRNA 2'-PHOSPHOTRANSFERASE 1"/>
    <property type="match status" value="1"/>
</dbReference>
<dbReference type="Proteomes" id="UP000234275">
    <property type="component" value="Unassembled WGS sequence"/>
</dbReference>
<dbReference type="AlphaFoldDB" id="A0A2I2FYF9"/>
<dbReference type="GO" id="GO:0000215">
    <property type="term" value="F:tRNA 2'-phosphotransferase activity"/>
    <property type="evidence" value="ECO:0007669"/>
    <property type="project" value="UniProtKB-EC"/>
</dbReference>
<name>A0A2I2FYF9_9EURO</name>
<comment type="function">
    <text evidence="1">Catalyzes the last step of tRNA splicing, the transfer of the splice junction 2'-phosphate from ligated tRNA to NAD to produce ADP-ribose 1''-2'' cyclic phosphate.</text>
</comment>